<comment type="similarity">
    <text evidence="1">Belongs to the MEMO1 family.</text>
</comment>
<dbReference type="PANTHER" id="PTHR11060:SF0">
    <property type="entry name" value="PROTEIN MEMO1"/>
    <property type="match status" value="1"/>
</dbReference>
<dbReference type="NCBIfam" id="TIGR04336">
    <property type="entry name" value="AmmeMemoSam_B"/>
    <property type="match status" value="1"/>
</dbReference>
<keyword evidence="2" id="KW-0223">Dioxygenase</keyword>
<organism evidence="2">
    <name type="scientific">hydrothermal vent metagenome</name>
    <dbReference type="NCBI Taxonomy" id="652676"/>
    <lineage>
        <taxon>unclassified sequences</taxon>
        <taxon>metagenomes</taxon>
        <taxon>ecological metagenomes</taxon>
    </lineage>
</organism>
<gene>
    <name evidence="2" type="ORF">MNBD_DELTA01-2095</name>
</gene>
<evidence type="ECO:0000313" key="2">
    <source>
        <dbReference type="EMBL" id="VAV83577.1"/>
    </source>
</evidence>
<accession>A0A3B0QVC7</accession>
<reference evidence="2" key="1">
    <citation type="submission" date="2018-06" db="EMBL/GenBank/DDBJ databases">
        <authorList>
            <person name="Zhirakovskaya E."/>
        </authorList>
    </citation>
    <scope>NUCLEOTIDE SEQUENCE</scope>
</reference>
<proteinExistence type="inferred from homology"/>
<dbReference type="PANTHER" id="PTHR11060">
    <property type="entry name" value="PROTEIN MEMO1"/>
    <property type="match status" value="1"/>
</dbReference>
<dbReference type="HAMAP" id="MF_00055">
    <property type="entry name" value="MEMO1"/>
    <property type="match status" value="1"/>
</dbReference>
<dbReference type="Gene3D" id="3.40.830.10">
    <property type="entry name" value="LigB-like"/>
    <property type="match status" value="1"/>
</dbReference>
<keyword evidence="2" id="KW-0560">Oxidoreductase</keyword>
<name>A0A3B0QVC7_9ZZZZ</name>
<dbReference type="GO" id="GO:0051213">
    <property type="term" value="F:dioxygenase activity"/>
    <property type="evidence" value="ECO:0007669"/>
    <property type="project" value="UniProtKB-KW"/>
</dbReference>
<dbReference type="CDD" id="cd07361">
    <property type="entry name" value="MEMO_like"/>
    <property type="match status" value="1"/>
</dbReference>
<protein>
    <submittedName>
        <fullName evidence="2">Candidate phosphomevalonate decarboxylase COG1355, Predicted dioxygenase</fullName>
    </submittedName>
</protein>
<evidence type="ECO:0000256" key="1">
    <source>
        <dbReference type="ARBA" id="ARBA00006315"/>
    </source>
</evidence>
<dbReference type="InterPro" id="IPR002737">
    <property type="entry name" value="MEMO1_fam"/>
</dbReference>
<dbReference type="AlphaFoldDB" id="A0A3B0QVC7"/>
<sequence>MSTRKAFVAGQFYPADPARLASVVSEYLRGEATSEEIGSRAQRALAIMAPHAGYIYSGAVAGTAYSAAKVPDTLVLIGPNHTGLGDPAALPSAEAWQSPLGDIDIDQPLTNLIEASHRLFTFDDMAHKSEHSLEVQLPFIQFINPKASIVPITVNTCDIDECQELGTGLASAIKTFGKDVLIVVSSDMNHYESDRVTREKDQMAIAQCLRLDSRALLEVCRARAVTMCGAVPMAIGMIAAKELGAESSILTGYATSGEVSQDTEQVVGYAGVMIR</sequence>
<dbReference type="Pfam" id="PF01875">
    <property type="entry name" value="Memo"/>
    <property type="match status" value="1"/>
</dbReference>
<dbReference type="EMBL" id="UOEA01000043">
    <property type="protein sequence ID" value="VAV83577.1"/>
    <property type="molecule type" value="Genomic_DNA"/>
</dbReference>
<dbReference type="SUPFAM" id="SSF53213">
    <property type="entry name" value="LigB-like"/>
    <property type="match status" value="1"/>
</dbReference>